<evidence type="ECO:0000313" key="1">
    <source>
        <dbReference type="EMBL" id="MEK8052670.1"/>
    </source>
</evidence>
<protein>
    <submittedName>
        <fullName evidence="1">OsmC family protein</fullName>
        <ecNumber evidence="1">1.11.1.-</ecNumber>
    </submittedName>
</protein>
<name>A0ABU9CNF5_9BURK</name>
<dbReference type="InterPro" id="IPR003718">
    <property type="entry name" value="OsmC/Ohr_fam"/>
</dbReference>
<dbReference type="Proteomes" id="UP001365405">
    <property type="component" value="Unassembled WGS sequence"/>
</dbReference>
<dbReference type="InterPro" id="IPR015946">
    <property type="entry name" value="KH_dom-like_a/b"/>
</dbReference>
<dbReference type="GO" id="GO:0004601">
    <property type="term" value="F:peroxidase activity"/>
    <property type="evidence" value="ECO:0007669"/>
    <property type="project" value="UniProtKB-KW"/>
</dbReference>
<sequence length="171" mass="18089">MNADELRALQAPIKARYQADPAAARHTFQASGTLRADRPSVHIANRFASFDAGLHPAAGGDGSEACSGDMLLEALVACAGVTFNVVATAMAVPWRSVRVVVEGEGDFRGTLGIAKDAPVGITDIRLRFEVDAPAASDEQLATLLRLTERYCVIAQTLRTPPSLSTALQRVS</sequence>
<keyword evidence="2" id="KW-1185">Reference proteome</keyword>
<proteinExistence type="predicted"/>
<organism evidence="1 2">
    <name type="scientific">Pseudaquabacterium inlustre</name>
    <dbReference type="NCBI Taxonomy" id="2984192"/>
    <lineage>
        <taxon>Bacteria</taxon>
        <taxon>Pseudomonadati</taxon>
        <taxon>Pseudomonadota</taxon>
        <taxon>Betaproteobacteria</taxon>
        <taxon>Burkholderiales</taxon>
        <taxon>Sphaerotilaceae</taxon>
        <taxon>Pseudaquabacterium</taxon>
    </lineage>
</organism>
<keyword evidence="1" id="KW-0575">Peroxidase</keyword>
<keyword evidence="1" id="KW-0560">Oxidoreductase</keyword>
<dbReference type="SUPFAM" id="SSF82784">
    <property type="entry name" value="OsmC-like"/>
    <property type="match status" value="1"/>
</dbReference>
<dbReference type="Pfam" id="PF02566">
    <property type="entry name" value="OsmC"/>
    <property type="match status" value="1"/>
</dbReference>
<reference evidence="1 2" key="1">
    <citation type="submission" date="2024-04" db="EMBL/GenBank/DDBJ databases">
        <title>Novel species of the genus Ideonella isolated from streams.</title>
        <authorList>
            <person name="Lu H."/>
        </authorList>
    </citation>
    <scope>NUCLEOTIDE SEQUENCE [LARGE SCALE GENOMIC DNA]</scope>
    <source>
        <strain evidence="1 2">DXS22W</strain>
    </source>
</reference>
<dbReference type="InterPro" id="IPR036102">
    <property type="entry name" value="OsmC/Ohrsf"/>
</dbReference>
<evidence type="ECO:0000313" key="2">
    <source>
        <dbReference type="Proteomes" id="UP001365405"/>
    </source>
</evidence>
<gene>
    <name evidence="1" type="ORF">AACH10_20640</name>
</gene>
<dbReference type="EMBL" id="JBBUTH010000010">
    <property type="protein sequence ID" value="MEK8052670.1"/>
    <property type="molecule type" value="Genomic_DNA"/>
</dbReference>
<dbReference type="Gene3D" id="3.30.300.20">
    <property type="match status" value="1"/>
</dbReference>
<comment type="caution">
    <text evidence="1">The sequence shown here is derived from an EMBL/GenBank/DDBJ whole genome shotgun (WGS) entry which is preliminary data.</text>
</comment>
<dbReference type="EC" id="1.11.1.-" evidence="1"/>
<dbReference type="PANTHER" id="PTHR35368">
    <property type="entry name" value="HYDROPEROXIDE REDUCTASE"/>
    <property type="match status" value="1"/>
</dbReference>
<accession>A0ABU9CNF5</accession>
<dbReference type="PANTHER" id="PTHR35368:SF1">
    <property type="entry name" value="HYDROPEROXIDE REDUCTASE"/>
    <property type="match status" value="1"/>
</dbReference>
<dbReference type="InterPro" id="IPR052924">
    <property type="entry name" value="OsmC/Ohr_hydroprdx_reductase"/>
</dbReference>
<dbReference type="RefSeq" id="WP_341412393.1">
    <property type="nucleotide sequence ID" value="NZ_JBBUTH010000010.1"/>
</dbReference>